<evidence type="ECO:0000313" key="1">
    <source>
        <dbReference type="EMBL" id="MBA9085559.1"/>
    </source>
</evidence>
<gene>
    <name evidence="1" type="ORF">FHR92_002026</name>
</gene>
<comment type="caution">
    <text evidence="1">The sequence shown here is derived from an EMBL/GenBank/DDBJ whole genome shotgun (WGS) entry which is preliminary data.</text>
</comment>
<sequence>MNLTRSQQLALNHISKYVKTQKKEAECIIQEILQMSNIPNSVYEQAVFKLKKHARVALHFHPDRLDPKMKTVAETLLEQGIYKSQFETLLSNGSVSAYPGGQRDLWEERIFAGAYQLEDSTNEERPKYGALNLLLHPEGPAPRFDHVIFFYRRKSHIAVHTLTWIQIVTRRIKALTRNWIVLLLLY</sequence>
<protein>
    <recommendedName>
        <fullName evidence="3">DUF3626 domain-containing protein</fullName>
    </recommendedName>
</protein>
<dbReference type="Proteomes" id="UP000567067">
    <property type="component" value="Unassembled WGS sequence"/>
</dbReference>
<organism evidence="1 2">
    <name type="scientific">Fontibacillus solani</name>
    <dbReference type="NCBI Taxonomy" id="1572857"/>
    <lineage>
        <taxon>Bacteria</taxon>
        <taxon>Bacillati</taxon>
        <taxon>Bacillota</taxon>
        <taxon>Bacilli</taxon>
        <taxon>Bacillales</taxon>
        <taxon>Paenibacillaceae</taxon>
        <taxon>Fontibacillus</taxon>
    </lineage>
</organism>
<dbReference type="Pfam" id="PF12294">
    <property type="entry name" value="DUF3626"/>
    <property type="match status" value="1"/>
</dbReference>
<evidence type="ECO:0008006" key="3">
    <source>
        <dbReference type="Google" id="ProtNLM"/>
    </source>
</evidence>
<name>A0A7W3ST27_9BACL</name>
<keyword evidence="2" id="KW-1185">Reference proteome</keyword>
<reference evidence="1 2" key="1">
    <citation type="submission" date="2020-08" db="EMBL/GenBank/DDBJ databases">
        <title>Genomic Encyclopedia of Type Strains, Phase III (KMG-III): the genomes of soil and plant-associated and newly described type strains.</title>
        <authorList>
            <person name="Whitman W."/>
        </authorList>
    </citation>
    <scope>NUCLEOTIDE SEQUENCE [LARGE SCALE GENOMIC DNA]</scope>
    <source>
        <strain evidence="1 2">CECT 8693</strain>
    </source>
</reference>
<evidence type="ECO:0000313" key="2">
    <source>
        <dbReference type="Proteomes" id="UP000567067"/>
    </source>
</evidence>
<dbReference type="InterPro" id="IPR022074">
    <property type="entry name" value="DUF3626"/>
</dbReference>
<dbReference type="AlphaFoldDB" id="A0A7W3ST27"/>
<accession>A0A7W3ST27</accession>
<proteinExistence type="predicted"/>
<dbReference type="EMBL" id="JACJIP010000011">
    <property type="protein sequence ID" value="MBA9085559.1"/>
    <property type="molecule type" value="Genomic_DNA"/>
</dbReference>